<feature type="compositionally biased region" description="Basic and acidic residues" evidence="1">
    <location>
        <begin position="23"/>
        <end position="39"/>
    </location>
</feature>
<feature type="region of interest" description="Disordered" evidence="1">
    <location>
        <begin position="23"/>
        <end position="101"/>
    </location>
</feature>
<comment type="caution">
    <text evidence="2">The sequence shown here is derived from an EMBL/GenBank/DDBJ whole genome shotgun (WGS) entry which is preliminary data.</text>
</comment>
<dbReference type="Proteomes" id="UP000735302">
    <property type="component" value="Unassembled WGS sequence"/>
</dbReference>
<sequence>MCRFKISNKDVIHMHLVRARPELKFCGENERRGGNKSRMDDDDDDDDAGDDDADADDDGDDADAVDDGEDADADGDDADAVDDGDGDDAVDDGDDAVDDGDDDVETLTLSLLLHKLLVSYFTLLLQKSKIKFPRLTKSNSRVKKIQ</sequence>
<keyword evidence="3" id="KW-1185">Reference proteome</keyword>
<proteinExistence type="predicted"/>
<evidence type="ECO:0000313" key="3">
    <source>
        <dbReference type="Proteomes" id="UP000735302"/>
    </source>
</evidence>
<name>A0AAV3ZJA3_9GAST</name>
<evidence type="ECO:0000256" key="1">
    <source>
        <dbReference type="SAM" id="MobiDB-lite"/>
    </source>
</evidence>
<gene>
    <name evidence="2" type="ORF">PoB_002112200</name>
</gene>
<evidence type="ECO:0000313" key="2">
    <source>
        <dbReference type="EMBL" id="GFN94616.1"/>
    </source>
</evidence>
<dbReference type="EMBL" id="BLXT01002468">
    <property type="protein sequence ID" value="GFN94616.1"/>
    <property type="molecule type" value="Genomic_DNA"/>
</dbReference>
<feature type="compositionally biased region" description="Acidic residues" evidence="1">
    <location>
        <begin position="40"/>
        <end position="101"/>
    </location>
</feature>
<dbReference type="AlphaFoldDB" id="A0AAV3ZJA3"/>
<accession>A0AAV3ZJA3</accession>
<protein>
    <submittedName>
        <fullName evidence="2">Halomucin</fullName>
    </submittedName>
</protein>
<organism evidence="2 3">
    <name type="scientific">Plakobranchus ocellatus</name>
    <dbReference type="NCBI Taxonomy" id="259542"/>
    <lineage>
        <taxon>Eukaryota</taxon>
        <taxon>Metazoa</taxon>
        <taxon>Spiralia</taxon>
        <taxon>Lophotrochozoa</taxon>
        <taxon>Mollusca</taxon>
        <taxon>Gastropoda</taxon>
        <taxon>Heterobranchia</taxon>
        <taxon>Euthyneura</taxon>
        <taxon>Panpulmonata</taxon>
        <taxon>Sacoglossa</taxon>
        <taxon>Placobranchoidea</taxon>
        <taxon>Plakobranchidae</taxon>
        <taxon>Plakobranchus</taxon>
    </lineage>
</organism>
<reference evidence="2 3" key="1">
    <citation type="journal article" date="2021" name="Elife">
        <title>Chloroplast acquisition without the gene transfer in kleptoplastic sea slugs, Plakobranchus ocellatus.</title>
        <authorList>
            <person name="Maeda T."/>
            <person name="Takahashi S."/>
            <person name="Yoshida T."/>
            <person name="Shimamura S."/>
            <person name="Takaki Y."/>
            <person name="Nagai Y."/>
            <person name="Toyoda A."/>
            <person name="Suzuki Y."/>
            <person name="Arimoto A."/>
            <person name="Ishii H."/>
            <person name="Satoh N."/>
            <person name="Nishiyama T."/>
            <person name="Hasebe M."/>
            <person name="Maruyama T."/>
            <person name="Minagawa J."/>
            <person name="Obokata J."/>
            <person name="Shigenobu S."/>
        </authorList>
    </citation>
    <scope>NUCLEOTIDE SEQUENCE [LARGE SCALE GENOMIC DNA]</scope>
</reference>